<comment type="catalytic activity">
    <reaction evidence="14">
        <text>Preferential cleavage: (Ac)2-L-Lys-D-Ala-|-D-Ala. Also transpeptidation of peptidyl-alanyl moieties that are N-acyl substituents of D-alanine.</text>
        <dbReference type="EC" id="3.4.16.4"/>
    </reaction>
</comment>
<name>A0A370DQL9_9GAMM</name>
<dbReference type="InterPro" id="IPR036138">
    <property type="entry name" value="PBP_dimer_sf"/>
</dbReference>
<dbReference type="GO" id="GO:0009002">
    <property type="term" value="F:serine-type D-Ala-D-Ala carboxypeptidase activity"/>
    <property type="evidence" value="ECO:0007669"/>
    <property type="project" value="UniProtKB-UniRule"/>
</dbReference>
<comment type="caution">
    <text evidence="14">Lacks conserved residue(s) required for the propagation of feature annotation.</text>
</comment>
<evidence type="ECO:0000259" key="15">
    <source>
        <dbReference type="Pfam" id="PF00905"/>
    </source>
</evidence>
<keyword evidence="18" id="KW-1185">Reference proteome</keyword>
<proteinExistence type="inferred from homology"/>
<evidence type="ECO:0000256" key="3">
    <source>
        <dbReference type="ARBA" id="ARBA00022475"/>
    </source>
</evidence>
<comment type="function">
    <text evidence="14">Catalyzes cross-linking of the peptidoglycan cell wall.</text>
</comment>
<comment type="similarity">
    <text evidence="14">Belongs to the transpeptidase family. MrdA subfamily.</text>
</comment>
<dbReference type="SUPFAM" id="SSF56519">
    <property type="entry name" value="Penicillin binding protein dimerisation domain"/>
    <property type="match status" value="1"/>
</dbReference>
<gene>
    <name evidence="14 17" type="primary">mrdA</name>
    <name evidence="17" type="ORF">DIZ78_07180</name>
</gene>
<evidence type="ECO:0000256" key="11">
    <source>
        <dbReference type="ARBA" id="ARBA00022989"/>
    </source>
</evidence>
<keyword evidence="9 14" id="KW-0133">Cell shape</keyword>
<dbReference type="GO" id="GO:0009252">
    <property type="term" value="P:peptidoglycan biosynthetic process"/>
    <property type="evidence" value="ECO:0007669"/>
    <property type="project" value="UniProtKB-UniRule"/>
</dbReference>
<keyword evidence="6 14" id="KW-0645">Protease</keyword>
<dbReference type="EC" id="3.4.16.4" evidence="14"/>
<dbReference type="GO" id="GO:0008360">
    <property type="term" value="P:regulation of cell shape"/>
    <property type="evidence" value="ECO:0007669"/>
    <property type="project" value="UniProtKB-KW"/>
</dbReference>
<dbReference type="InterPro" id="IPR005311">
    <property type="entry name" value="PBP_dimer"/>
</dbReference>
<dbReference type="InterPro" id="IPR012338">
    <property type="entry name" value="Beta-lactam/transpept-like"/>
</dbReference>
<dbReference type="Pfam" id="PF00905">
    <property type="entry name" value="Transpeptidase"/>
    <property type="match status" value="1"/>
</dbReference>
<accession>A0A370DQL9</accession>
<dbReference type="PANTHER" id="PTHR30627">
    <property type="entry name" value="PEPTIDOGLYCAN D,D-TRANSPEPTIDASE"/>
    <property type="match status" value="1"/>
</dbReference>
<keyword evidence="7 14" id="KW-0812">Transmembrane</keyword>
<dbReference type="GO" id="GO:0008658">
    <property type="term" value="F:penicillin binding"/>
    <property type="evidence" value="ECO:0007669"/>
    <property type="project" value="UniProtKB-UniRule"/>
</dbReference>
<feature type="domain" description="Penicillin-binding protein dimerisation" evidence="16">
    <location>
        <begin position="47"/>
        <end position="218"/>
    </location>
</feature>
<comment type="pathway">
    <text evidence="14">Cell wall biogenesis; peptidoglycan biosynthesis.</text>
</comment>
<dbReference type="Gene3D" id="3.30.1390.30">
    <property type="entry name" value="Penicillin-binding protein 2a, domain 3"/>
    <property type="match status" value="1"/>
</dbReference>
<keyword evidence="5 14" id="KW-0121">Carboxypeptidase</keyword>
<evidence type="ECO:0000256" key="7">
    <source>
        <dbReference type="ARBA" id="ARBA00022692"/>
    </source>
</evidence>
<keyword evidence="12 14" id="KW-0472">Membrane</keyword>
<evidence type="ECO:0000313" key="18">
    <source>
        <dbReference type="Proteomes" id="UP000254771"/>
    </source>
</evidence>
<keyword evidence="3 14" id="KW-1003">Cell membrane</keyword>
<dbReference type="GO" id="GO:0006508">
    <property type="term" value="P:proteolysis"/>
    <property type="evidence" value="ECO:0007669"/>
    <property type="project" value="UniProtKB-KW"/>
</dbReference>
<keyword evidence="13 14" id="KW-0961">Cell wall biogenesis/degradation</keyword>
<evidence type="ECO:0000256" key="4">
    <source>
        <dbReference type="ARBA" id="ARBA00022519"/>
    </source>
</evidence>
<evidence type="ECO:0000256" key="5">
    <source>
        <dbReference type="ARBA" id="ARBA00022645"/>
    </source>
</evidence>
<dbReference type="Proteomes" id="UP000254771">
    <property type="component" value="Unassembled WGS sequence"/>
</dbReference>
<dbReference type="AlphaFoldDB" id="A0A370DQL9"/>
<dbReference type="InterPro" id="IPR001460">
    <property type="entry name" value="PCN-bd_Tpept"/>
</dbReference>
<dbReference type="InterPro" id="IPR017790">
    <property type="entry name" value="Penicillin-binding_protein_2"/>
</dbReference>
<dbReference type="Pfam" id="PF03717">
    <property type="entry name" value="PBP_dimer"/>
    <property type="match status" value="1"/>
</dbReference>
<sequence>MGRIIVAAIIVTLTLLLLLTRMLYLQVLNHEHFTTLSLDNRVKLEPRPPTRGLIYDSHGTILAQNLPAYSLEITPEKTPDIATTIQALSEIIPINEDDRKRFKRLRQQRRRFDSIPIRVRLSDEEVARFAVNQHRFPGVDVQAKLLRDYPLQEQTAHVLGYVGRINKQELQQIDASNYSGTTHIGKNGVERTYENQLHGSVGLQQVEVNAKGRVLRVLENQPPQPGENLHLFLDMDLQAAAMEALKDYNGAVAAIDTRTGGVLALVSKPGYDPNLFVEGISSKAYKSLRDSLDKPLFNRAIRGQYPPGSTVKPFIGLAGLEKGVVSFNQQTYCPGFYQLPGHEHKYRDWKKTGHGQMAMEDAIIQSCDVYYYELARTLGIDRLHDFLTTLGFGSRSGIDLTGERSGLLPSREWKRKARREPWYPGETLNTGIGQGYFLTTPLQLATATATLANRGQRIRPRMVESIDLPDGTQEATLMESTQLSHVDPEHWEQVIHAMQLVVEGLRGTARRIRSDHYSIAGKTGTAQVFTVKQDEKYDEATVEKRKRDHALFIAFAPVEEPRIAIAVIVENGGHGGSVAAPIARKVMDRYLLEEARQ</sequence>
<evidence type="ECO:0000256" key="1">
    <source>
        <dbReference type="ARBA" id="ARBA00004167"/>
    </source>
</evidence>
<keyword evidence="4 14" id="KW-0997">Cell inner membrane</keyword>
<reference evidence="17 18" key="1">
    <citation type="journal article" date="2018" name="ISME J.">
        <title>Endosymbiont genomes yield clues of tubeworm success.</title>
        <authorList>
            <person name="Li Y."/>
            <person name="Liles M.R."/>
            <person name="Halanych K.M."/>
        </authorList>
    </citation>
    <scope>NUCLEOTIDE SEQUENCE [LARGE SCALE GENOMIC DNA]</scope>
    <source>
        <strain evidence="17">A1462</strain>
    </source>
</reference>
<comment type="subcellular location">
    <subcellularLocation>
        <location evidence="2">Cell membrane</location>
    </subcellularLocation>
    <subcellularLocation>
        <location evidence="1">Membrane</location>
        <topology evidence="1">Single-pass membrane protein</topology>
    </subcellularLocation>
</comment>
<protein>
    <recommendedName>
        <fullName evidence="14">Peptidoglycan D,D-transpeptidase MrdA</fullName>
        <ecNumber evidence="14">3.4.16.4</ecNumber>
    </recommendedName>
    <alternativeName>
        <fullName evidence="14">Penicillin-binding protein 2</fullName>
        <shortName evidence="14">PBP-2</shortName>
    </alternativeName>
</protein>
<dbReference type="UniPathway" id="UPA00219"/>
<keyword evidence="8 14" id="KW-0378">Hydrolase</keyword>
<organism evidence="17 18">
    <name type="scientific">endosymbiont of Escarpia spicata</name>
    <dbReference type="NCBI Taxonomy" id="2200908"/>
    <lineage>
        <taxon>Bacteria</taxon>
        <taxon>Pseudomonadati</taxon>
        <taxon>Pseudomonadota</taxon>
        <taxon>Gammaproteobacteria</taxon>
        <taxon>sulfur-oxidizing symbionts</taxon>
    </lineage>
</organism>
<dbReference type="EMBL" id="QFXE01000008">
    <property type="protein sequence ID" value="RDH86679.1"/>
    <property type="molecule type" value="Genomic_DNA"/>
</dbReference>
<evidence type="ECO:0000313" key="17">
    <source>
        <dbReference type="EMBL" id="RDH86679.1"/>
    </source>
</evidence>
<evidence type="ECO:0000259" key="16">
    <source>
        <dbReference type="Pfam" id="PF03717"/>
    </source>
</evidence>
<evidence type="ECO:0000256" key="14">
    <source>
        <dbReference type="HAMAP-Rule" id="MF_02081"/>
    </source>
</evidence>
<dbReference type="SUPFAM" id="SSF56601">
    <property type="entry name" value="beta-lactamase/transpeptidase-like"/>
    <property type="match status" value="1"/>
</dbReference>
<feature type="active site" description="Acyl-ester intermediate" evidence="14">
    <location>
        <position position="309"/>
    </location>
</feature>
<comment type="caution">
    <text evidence="17">The sequence shown here is derived from an EMBL/GenBank/DDBJ whole genome shotgun (WGS) entry which is preliminary data.</text>
</comment>
<dbReference type="PANTHER" id="PTHR30627:SF2">
    <property type="entry name" value="PEPTIDOGLYCAN D,D-TRANSPEPTIDASE MRDA"/>
    <property type="match status" value="1"/>
</dbReference>
<evidence type="ECO:0000256" key="13">
    <source>
        <dbReference type="ARBA" id="ARBA00023316"/>
    </source>
</evidence>
<keyword evidence="11 14" id="KW-1133">Transmembrane helix</keyword>
<evidence type="ECO:0000256" key="10">
    <source>
        <dbReference type="ARBA" id="ARBA00022984"/>
    </source>
</evidence>
<dbReference type="InterPro" id="IPR050515">
    <property type="entry name" value="Beta-lactam/transpept"/>
</dbReference>
<evidence type="ECO:0000256" key="8">
    <source>
        <dbReference type="ARBA" id="ARBA00022801"/>
    </source>
</evidence>
<dbReference type="GO" id="GO:0071555">
    <property type="term" value="P:cell wall organization"/>
    <property type="evidence" value="ECO:0007669"/>
    <property type="project" value="UniProtKB-KW"/>
</dbReference>
<evidence type="ECO:0000256" key="6">
    <source>
        <dbReference type="ARBA" id="ARBA00022670"/>
    </source>
</evidence>
<evidence type="ECO:0000256" key="2">
    <source>
        <dbReference type="ARBA" id="ARBA00004236"/>
    </source>
</evidence>
<dbReference type="NCBIfam" id="TIGR03423">
    <property type="entry name" value="pbp2_mrdA"/>
    <property type="match status" value="1"/>
</dbReference>
<feature type="domain" description="Penicillin-binding protein transpeptidase" evidence="15">
    <location>
        <begin position="250"/>
        <end position="588"/>
    </location>
</feature>
<dbReference type="GO" id="GO:0071972">
    <property type="term" value="F:peptidoglycan L,D-transpeptidase activity"/>
    <property type="evidence" value="ECO:0007669"/>
    <property type="project" value="TreeGrafter"/>
</dbReference>
<dbReference type="Gene3D" id="3.90.1310.10">
    <property type="entry name" value="Penicillin-binding protein 2a (Domain 2)"/>
    <property type="match status" value="1"/>
</dbReference>
<dbReference type="HAMAP" id="MF_02081">
    <property type="entry name" value="MrdA_transpept"/>
    <property type="match status" value="1"/>
</dbReference>
<evidence type="ECO:0000256" key="9">
    <source>
        <dbReference type="ARBA" id="ARBA00022960"/>
    </source>
</evidence>
<dbReference type="FunFam" id="3.40.710.10:FF:000024">
    <property type="entry name" value="Penicillin-binding protein 2"/>
    <property type="match status" value="1"/>
</dbReference>
<dbReference type="GO" id="GO:0005886">
    <property type="term" value="C:plasma membrane"/>
    <property type="evidence" value="ECO:0007669"/>
    <property type="project" value="UniProtKB-SubCell"/>
</dbReference>
<dbReference type="Gene3D" id="3.40.710.10">
    <property type="entry name" value="DD-peptidase/beta-lactamase superfamily"/>
    <property type="match status" value="1"/>
</dbReference>
<keyword evidence="10 14" id="KW-0573">Peptidoglycan synthesis</keyword>
<evidence type="ECO:0000256" key="12">
    <source>
        <dbReference type="ARBA" id="ARBA00023136"/>
    </source>
</evidence>